<name>K1VFP5_TRIAC</name>
<dbReference type="InterPro" id="IPR040351">
    <property type="entry name" value="RAB3IL/RAB3IP/Sec2"/>
</dbReference>
<feature type="compositionally biased region" description="Acidic residues" evidence="3">
    <location>
        <begin position="173"/>
        <end position="183"/>
    </location>
</feature>
<dbReference type="AlphaFoldDB" id="K1VFP5"/>
<feature type="region of interest" description="Disordered" evidence="3">
    <location>
        <begin position="285"/>
        <end position="374"/>
    </location>
</feature>
<dbReference type="GO" id="GO:0006887">
    <property type="term" value="P:exocytosis"/>
    <property type="evidence" value="ECO:0007669"/>
    <property type="project" value="TreeGrafter"/>
</dbReference>
<dbReference type="GO" id="GO:0070319">
    <property type="term" value="C:Golgi to plasma membrane transport vesicle"/>
    <property type="evidence" value="ECO:0007669"/>
    <property type="project" value="TreeGrafter"/>
</dbReference>
<dbReference type="InParanoid" id="K1VFP5"/>
<dbReference type="Proteomes" id="UP000006757">
    <property type="component" value="Unassembled WGS sequence"/>
</dbReference>
<feature type="coiled-coil region" evidence="2">
    <location>
        <begin position="384"/>
        <end position="440"/>
    </location>
</feature>
<dbReference type="GO" id="GO:0051286">
    <property type="term" value="C:cell tip"/>
    <property type="evidence" value="ECO:0007669"/>
    <property type="project" value="TreeGrafter"/>
</dbReference>
<dbReference type="STRING" id="1220162.K1VFP5"/>
<feature type="region of interest" description="Disordered" evidence="3">
    <location>
        <begin position="441"/>
        <end position="599"/>
    </location>
</feature>
<evidence type="ECO:0000259" key="4">
    <source>
        <dbReference type="Pfam" id="PF06428"/>
    </source>
</evidence>
<feature type="compositionally biased region" description="Low complexity" evidence="3">
    <location>
        <begin position="297"/>
        <end position="316"/>
    </location>
</feature>
<evidence type="ECO:0000313" key="5">
    <source>
        <dbReference type="EMBL" id="EKD02915.1"/>
    </source>
</evidence>
<reference evidence="5 6" key="1">
    <citation type="journal article" date="2012" name="Eukaryot. Cell">
        <title>Genome sequence of the Trichosporon asahii environmental strain CBS 8904.</title>
        <authorList>
            <person name="Yang R.Y."/>
            <person name="Li H.T."/>
            <person name="Zhu H."/>
            <person name="Zhou G.P."/>
            <person name="Wang M."/>
            <person name="Wang L."/>
        </authorList>
    </citation>
    <scope>NUCLEOTIDE SEQUENCE [LARGE SCALE GENOMIC DNA]</scope>
    <source>
        <strain evidence="5 6">CBS 8904</strain>
    </source>
</reference>
<keyword evidence="1 2" id="KW-0175">Coiled coil</keyword>
<keyword evidence="6" id="KW-1185">Reference proteome</keyword>
<evidence type="ECO:0000256" key="1">
    <source>
        <dbReference type="ARBA" id="ARBA00023054"/>
    </source>
</evidence>
<dbReference type="PANTHER" id="PTHR14430:SF0">
    <property type="entry name" value="SEC2P DOMAIN-CONTAINING PROTEIN"/>
    <property type="match status" value="1"/>
</dbReference>
<dbReference type="PANTHER" id="PTHR14430">
    <property type="entry name" value="RABIN3-RELATED"/>
    <property type="match status" value="1"/>
</dbReference>
<feature type="region of interest" description="Disordered" evidence="3">
    <location>
        <begin position="1"/>
        <end position="49"/>
    </location>
</feature>
<evidence type="ECO:0000313" key="6">
    <source>
        <dbReference type="Proteomes" id="UP000006757"/>
    </source>
</evidence>
<dbReference type="InterPro" id="IPR009449">
    <property type="entry name" value="Sec2_N"/>
</dbReference>
<dbReference type="OrthoDB" id="5560525at2759"/>
<feature type="region of interest" description="Disordered" evidence="3">
    <location>
        <begin position="75"/>
        <end position="248"/>
    </location>
</feature>
<accession>K1VFP5</accession>
<organism evidence="5 6">
    <name type="scientific">Trichosporon asahii var. asahii (strain CBS 8904)</name>
    <name type="common">Yeast</name>
    <dbReference type="NCBI Taxonomy" id="1220162"/>
    <lineage>
        <taxon>Eukaryota</taxon>
        <taxon>Fungi</taxon>
        <taxon>Dikarya</taxon>
        <taxon>Basidiomycota</taxon>
        <taxon>Agaricomycotina</taxon>
        <taxon>Tremellomycetes</taxon>
        <taxon>Trichosporonales</taxon>
        <taxon>Trichosporonaceae</taxon>
        <taxon>Trichosporon</taxon>
    </lineage>
</organism>
<dbReference type="HOGENOM" id="CLU_458692_0_0_1"/>
<dbReference type="EMBL" id="AMBO01000274">
    <property type="protein sequence ID" value="EKD02915.1"/>
    <property type="molecule type" value="Genomic_DNA"/>
</dbReference>
<proteinExistence type="predicted"/>
<evidence type="ECO:0000256" key="3">
    <source>
        <dbReference type="SAM" id="MobiDB-lite"/>
    </source>
</evidence>
<comment type="caution">
    <text evidence="5">The sequence shown here is derived from an EMBL/GenBank/DDBJ whole genome shotgun (WGS) entry which is preliminary data.</text>
</comment>
<feature type="domain" description="GDP/GTP exchange factor Sec2 N-terminal" evidence="4">
    <location>
        <begin position="367"/>
        <end position="429"/>
    </location>
</feature>
<protein>
    <recommendedName>
        <fullName evidence="4">GDP/GTP exchange factor Sec2 N-terminal domain-containing protein</fullName>
    </recommendedName>
</protein>
<dbReference type="GO" id="GO:0005085">
    <property type="term" value="F:guanyl-nucleotide exchange factor activity"/>
    <property type="evidence" value="ECO:0007669"/>
    <property type="project" value="InterPro"/>
</dbReference>
<feature type="compositionally biased region" description="Gly residues" evidence="3">
    <location>
        <begin position="530"/>
        <end position="541"/>
    </location>
</feature>
<feature type="compositionally biased region" description="Basic and acidic residues" evidence="3">
    <location>
        <begin position="202"/>
        <end position="231"/>
    </location>
</feature>
<dbReference type="eggNOG" id="ENOG502SCHV">
    <property type="taxonomic scope" value="Eukaryota"/>
</dbReference>
<dbReference type="Gene3D" id="6.10.140.910">
    <property type="match status" value="1"/>
</dbReference>
<dbReference type="SUPFAM" id="SSF144284">
    <property type="entry name" value="Sec2 N-terminal region"/>
    <property type="match status" value="1"/>
</dbReference>
<gene>
    <name evidence="5" type="ORF">A1Q2_02859</name>
</gene>
<feature type="compositionally biased region" description="Low complexity" evidence="3">
    <location>
        <begin position="21"/>
        <end position="47"/>
    </location>
</feature>
<feature type="compositionally biased region" description="Basic and acidic residues" evidence="3">
    <location>
        <begin position="109"/>
        <end position="118"/>
    </location>
</feature>
<dbReference type="Pfam" id="PF06428">
    <property type="entry name" value="Sec2p"/>
    <property type="match status" value="1"/>
</dbReference>
<evidence type="ECO:0000256" key="2">
    <source>
        <dbReference type="SAM" id="Coils"/>
    </source>
</evidence>
<sequence>MAAPSTPGGSPKLGPAFSPKAATAAEGNAAASTSANAAGPSGNGSEAVHAGGCSVRCPYCDEVLPSSFLAQIRSTEELDPQASEGLQKSVLGGDGAETSASKAGISAADIRRWSERAGLELPPPSPTPAPVQEESEDHAKPIPILAPPLPPSSRSAAAKNKGRFGFFSRKSEEDDSDDDDLDDLVTGYAKLDEGPDDDDTYEEKPIVFKKREPEPDVQPKAEAKTSAESEARPPQPASSLNDPTLTVAAGASEPELRLLLKEVLGRISSLIARSNLVMAEANTEMLESELRRAKAEAASASAASANAATSTPNSAPRSRPSLEGRPSGDASSPRAPPLVKEKSFGFWARKASPLPSPSGNASAAGDDDELTRLREQVAAQATQLDTLKQGKREIEAELEGLSQALFEEANKMVADERRRRAELEENLREARDEREALRATIKVLGGSAPGTEANSDDETERSSVGGDLTAHYAALRAGIDRVGARTPQPAGRVTKESASAAGSPMPIPSPLGRSDSSAGEGREVEANGAGSSGGSGSGSAGSAGSVTPSREPSPDTGASASDMPGAFSSSPPKDGPKGSAAMNMPPMPVPLETEANPWG</sequence>